<name>A0A178MJJ7_9PROT</name>
<accession>A0A178MJJ7</accession>
<sequence length="87" mass="9799">MDDTEIVSVERLTEGASTLLNQLASARRNIILLRHRLQADGRLTPSAIADLDRADEQFRISIERVRAIRDLQVDTVTKLNSLEVGEE</sequence>
<gene>
    <name evidence="1" type="ORF">A6A04_19890</name>
</gene>
<evidence type="ECO:0000313" key="2">
    <source>
        <dbReference type="Proteomes" id="UP000078428"/>
    </source>
</evidence>
<protein>
    <submittedName>
        <fullName evidence="1">Uncharacterized protein</fullName>
    </submittedName>
</protein>
<dbReference type="AlphaFoldDB" id="A0A178MJJ7"/>
<dbReference type="Proteomes" id="UP000078428">
    <property type="component" value="Unassembled WGS sequence"/>
</dbReference>
<comment type="caution">
    <text evidence="1">The sequence shown here is derived from an EMBL/GenBank/DDBJ whole genome shotgun (WGS) entry which is preliminary data.</text>
</comment>
<reference evidence="1 2" key="1">
    <citation type="submission" date="2016-04" db="EMBL/GenBank/DDBJ databases">
        <title>Draft genome sequence of freshwater magnetotactic bacteria Magnetospirillum marisnigri SP-1 and Magnetospirillum moscoviense BB-1.</title>
        <authorList>
            <person name="Koziaeva V."/>
            <person name="Dziuba M.V."/>
            <person name="Ivanov T.M."/>
            <person name="Kuznetsov B."/>
            <person name="Grouzdev D.S."/>
        </authorList>
    </citation>
    <scope>NUCLEOTIDE SEQUENCE [LARGE SCALE GENOMIC DNA]</scope>
    <source>
        <strain evidence="1 2">SP-1</strain>
    </source>
</reference>
<dbReference type="EMBL" id="LWQT01000070">
    <property type="protein sequence ID" value="OAN48769.1"/>
    <property type="molecule type" value="Genomic_DNA"/>
</dbReference>
<keyword evidence="2" id="KW-1185">Reference proteome</keyword>
<organism evidence="1 2">
    <name type="scientific">Paramagnetospirillum marisnigri</name>
    <dbReference type="NCBI Taxonomy" id="1285242"/>
    <lineage>
        <taxon>Bacteria</taxon>
        <taxon>Pseudomonadati</taxon>
        <taxon>Pseudomonadota</taxon>
        <taxon>Alphaproteobacteria</taxon>
        <taxon>Rhodospirillales</taxon>
        <taxon>Magnetospirillaceae</taxon>
        <taxon>Paramagnetospirillum</taxon>
    </lineage>
</organism>
<evidence type="ECO:0000313" key="1">
    <source>
        <dbReference type="EMBL" id="OAN48769.1"/>
    </source>
</evidence>
<proteinExistence type="predicted"/>